<name>A0A930VBM0_9ACTN</name>
<dbReference type="InterPro" id="IPR006016">
    <property type="entry name" value="UspA"/>
</dbReference>
<reference evidence="3" key="1">
    <citation type="submission" date="2020-11" db="EMBL/GenBank/DDBJ databases">
        <title>Nocardioides sp. nov., isolated from Soil of Cynanchum wilfordii Hemsley rhizosphere.</title>
        <authorList>
            <person name="Lee J.-S."/>
            <person name="Suh M.K."/>
            <person name="Kim J.-S."/>
        </authorList>
    </citation>
    <scope>NUCLEOTIDE SEQUENCE</scope>
    <source>
        <strain evidence="3">KCTC 19275</strain>
    </source>
</reference>
<comment type="caution">
    <text evidence="3">The sequence shown here is derived from an EMBL/GenBank/DDBJ whole genome shotgun (WGS) entry which is preliminary data.</text>
</comment>
<protein>
    <submittedName>
        <fullName evidence="3">Universal stress protein</fullName>
    </submittedName>
</protein>
<evidence type="ECO:0000259" key="2">
    <source>
        <dbReference type="Pfam" id="PF00582"/>
    </source>
</evidence>
<evidence type="ECO:0000313" key="3">
    <source>
        <dbReference type="EMBL" id="MBF4764539.1"/>
    </source>
</evidence>
<dbReference type="RefSeq" id="WP_194707721.1">
    <property type="nucleotide sequence ID" value="NZ_JADKPN010000009.1"/>
</dbReference>
<dbReference type="Gene3D" id="3.40.50.620">
    <property type="entry name" value="HUPs"/>
    <property type="match status" value="2"/>
</dbReference>
<dbReference type="CDD" id="cd00293">
    <property type="entry name" value="USP-like"/>
    <property type="match status" value="1"/>
</dbReference>
<dbReference type="EMBL" id="JADKPN010000009">
    <property type="protein sequence ID" value="MBF4764539.1"/>
    <property type="molecule type" value="Genomic_DNA"/>
</dbReference>
<dbReference type="PANTHER" id="PTHR46268">
    <property type="entry name" value="STRESS RESPONSE PROTEIN NHAX"/>
    <property type="match status" value="1"/>
</dbReference>
<comment type="similarity">
    <text evidence="1">Belongs to the universal stress protein A family.</text>
</comment>
<sequence length="314" mass="33004">MNTTLPQGPPSGAVVVGVALDGSPAALSFAAAEACRTHRPLHLVHVLRISGVEAYAGVVQGAWEAADQALAHALAQARDLVVGEVPVTAERLDGGWLVADLVDRASRGAMLVMEHRRIGPVRRVVTGSVVAGVASRCAVPVVSVPEGWRPGESQAVVTVGVQDAGEAEPLVRRALSEARARDVGVVVLHAWYLDEGYDSVVADRAFRAERKRKLTRELTPAIEAASADFPDVPVRLWVRHAIPTGALVDSGSSSELLVIGRRHHLLPLGSHLGPVARAVLQYGTCPVLLNPESPVEGAVPVDDTGHARRAAQPA</sequence>
<dbReference type="Proteomes" id="UP000640489">
    <property type="component" value="Unassembled WGS sequence"/>
</dbReference>
<feature type="domain" description="UspA" evidence="2">
    <location>
        <begin position="14"/>
        <end position="145"/>
    </location>
</feature>
<dbReference type="PANTHER" id="PTHR46268:SF6">
    <property type="entry name" value="UNIVERSAL STRESS PROTEIN UP12"/>
    <property type="match status" value="1"/>
</dbReference>
<evidence type="ECO:0000256" key="1">
    <source>
        <dbReference type="ARBA" id="ARBA00008791"/>
    </source>
</evidence>
<proteinExistence type="inferred from homology"/>
<organism evidence="3 4">
    <name type="scientific">Nocardioides islandensis</name>
    <dbReference type="NCBI Taxonomy" id="433663"/>
    <lineage>
        <taxon>Bacteria</taxon>
        <taxon>Bacillati</taxon>
        <taxon>Actinomycetota</taxon>
        <taxon>Actinomycetes</taxon>
        <taxon>Propionibacteriales</taxon>
        <taxon>Nocardioidaceae</taxon>
        <taxon>Nocardioides</taxon>
    </lineage>
</organism>
<dbReference type="Pfam" id="PF00582">
    <property type="entry name" value="Usp"/>
    <property type="match status" value="2"/>
</dbReference>
<accession>A0A930VBM0</accession>
<dbReference type="SUPFAM" id="SSF52402">
    <property type="entry name" value="Adenine nucleotide alpha hydrolases-like"/>
    <property type="match status" value="2"/>
</dbReference>
<dbReference type="InterPro" id="IPR014729">
    <property type="entry name" value="Rossmann-like_a/b/a_fold"/>
</dbReference>
<gene>
    <name evidence="3" type="ORF">ISU07_15505</name>
</gene>
<feature type="domain" description="UspA" evidence="2">
    <location>
        <begin position="157"/>
        <end position="289"/>
    </location>
</feature>
<evidence type="ECO:0000313" key="4">
    <source>
        <dbReference type="Proteomes" id="UP000640489"/>
    </source>
</evidence>
<dbReference type="AlphaFoldDB" id="A0A930VBM0"/>
<keyword evidence="4" id="KW-1185">Reference proteome</keyword>